<gene>
    <name evidence="1" type="ORF">SDC9_150858</name>
</gene>
<organism evidence="1">
    <name type="scientific">bioreactor metagenome</name>
    <dbReference type="NCBI Taxonomy" id="1076179"/>
    <lineage>
        <taxon>unclassified sequences</taxon>
        <taxon>metagenomes</taxon>
        <taxon>ecological metagenomes</taxon>
    </lineage>
</organism>
<comment type="caution">
    <text evidence="1">The sequence shown here is derived from an EMBL/GenBank/DDBJ whole genome shotgun (WGS) entry which is preliminary data.</text>
</comment>
<proteinExistence type="predicted"/>
<protein>
    <submittedName>
        <fullName evidence="1">Uncharacterized protein</fullName>
    </submittedName>
</protein>
<name>A0A645EP88_9ZZZZ</name>
<dbReference type="AlphaFoldDB" id="A0A645EP88"/>
<accession>A0A645EP88</accession>
<dbReference type="EMBL" id="VSSQ01049553">
    <property type="protein sequence ID" value="MPN03627.1"/>
    <property type="molecule type" value="Genomic_DNA"/>
</dbReference>
<reference evidence="1" key="1">
    <citation type="submission" date="2019-08" db="EMBL/GenBank/DDBJ databases">
        <authorList>
            <person name="Kucharzyk K."/>
            <person name="Murdoch R.W."/>
            <person name="Higgins S."/>
            <person name="Loffler F."/>
        </authorList>
    </citation>
    <scope>NUCLEOTIDE SEQUENCE</scope>
</reference>
<sequence>MSSALTAAAAVSVTVAMAAVAAMPYLMGSGWAAAEAQAAATARGPALPWVASITQPVPRWRCRVLIARSAPISRRAAVVRDIAVAVLQQADFGTRAPWGSRQHARPLLLAMQPTAVAAAMTVLQPPPIMICTINTAKKPIKH</sequence>
<evidence type="ECO:0000313" key="1">
    <source>
        <dbReference type="EMBL" id="MPN03627.1"/>
    </source>
</evidence>